<evidence type="ECO:0000256" key="3">
    <source>
        <dbReference type="SAM" id="MobiDB-lite"/>
    </source>
</evidence>
<dbReference type="EMBL" id="PDNA01000028">
    <property type="protein sequence ID" value="PGH23148.1"/>
    <property type="molecule type" value="Genomic_DNA"/>
</dbReference>
<comment type="caution">
    <text evidence="4">The sequence shown here is derived from an EMBL/GenBank/DDBJ whole genome shotgun (WGS) entry which is preliminary data.</text>
</comment>
<name>A0A2B7YQI6_POLH7</name>
<dbReference type="GO" id="GO:0005634">
    <property type="term" value="C:nucleus"/>
    <property type="evidence" value="ECO:0007669"/>
    <property type="project" value="UniProtKB-SubCell"/>
</dbReference>
<proteinExistence type="predicted"/>
<evidence type="ECO:0000313" key="5">
    <source>
        <dbReference type="Proteomes" id="UP000224634"/>
    </source>
</evidence>
<gene>
    <name evidence="4" type="ORF">AJ80_02780</name>
</gene>
<keyword evidence="5" id="KW-1185">Reference proteome</keyword>
<organism evidence="4 5">
    <name type="scientific">Polytolypa hystricis (strain UAMH7299)</name>
    <dbReference type="NCBI Taxonomy" id="1447883"/>
    <lineage>
        <taxon>Eukaryota</taxon>
        <taxon>Fungi</taxon>
        <taxon>Dikarya</taxon>
        <taxon>Ascomycota</taxon>
        <taxon>Pezizomycotina</taxon>
        <taxon>Eurotiomycetes</taxon>
        <taxon>Eurotiomycetidae</taxon>
        <taxon>Onygenales</taxon>
        <taxon>Onygenales incertae sedis</taxon>
        <taxon>Polytolypa</taxon>
    </lineage>
</organism>
<comment type="subcellular location">
    <subcellularLocation>
        <location evidence="1">Nucleus</location>
    </subcellularLocation>
</comment>
<protein>
    <recommendedName>
        <fullName evidence="6">Transcription factor domain-containing protein</fullName>
    </recommendedName>
</protein>
<dbReference type="OrthoDB" id="4314040at2759"/>
<feature type="region of interest" description="Disordered" evidence="3">
    <location>
        <begin position="125"/>
        <end position="145"/>
    </location>
</feature>
<dbReference type="PANTHER" id="PTHR37534:SF46">
    <property type="entry name" value="ZN(II)2CYS6 TRANSCRIPTION FACTOR (EUROFUNG)"/>
    <property type="match status" value="1"/>
</dbReference>
<dbReference type="PANTHER" id="PTHR37534">
    <property type="entry name" value="TRANSCRIPTIONAL ACTIVATOR PROTEIN UGA3"/>
    <property type="match status" value="1"/>
</dbReference>
<dbReference type="Proteomes" id="UP000224634">
    <property type="component" value="Unassembled WGS sequence"/>
</dbReference>
<reference evidence="4 5" key="1">
    <citation type="submission" date="2017-10" db="EMBL/GenBank/DDBJ databases">
        <title>Comparative genomics in systemic dimorphic fungi from Ajellomycetaceae.</title>
        <authorList>
            <person name="Munoz J.F."/>
            <person name="Mcewen J.G."/>
            <person name="Clay O.K."/>
            <person name="Cuomo C.A."/>
        </authorList>
    </citation>
    <scope>NUCLEOTIDE SEQUENCE [LARGE SCALE GENOMIC DNA]</scope>
    <source>
        <strain evidence="4 5">UAMH7299</strain>
    </source>
</reference>
<evidence type="ECO:0000313" key="4">
    <source>
        <dbReference type="EMBL" id="PGH23148.1"/>
    </source>
</evidence>
<evidence type="ECO:0000256" key="1">
    <source>
        <dbReference type="ARBA" id="ARBA00004123"/>
    </source>
</evidence>
<accession>A0A2B7YQI6</accession>
<dbReference type="AlphaFoldDB" id="A0A2B7YQI6"/>
<evidence type="ECO:0000256" key="2">
    <source>
        <dbReference type="ARBA" id="ARBA00023242"/>
    </source>
</evidence>
<evidence type="ECO:0008006" key="6">
    <source>
        <dbReference type="Google" id="ProtNLM"/>
    </source>
</evidence>
<dbReference type="InterPro" id="IPR021858">
    <property type="entry name" value="Fun_TF"/>
</dbReference>
<dbReference type="Pfam" id="PF11951">
    <property type="entry name" value="Fungal_trans_2"/>
    <property type="match status" value="1"/>
</dbReference>
<sequence>MPKAASQMRSIRWVNGPQRPRKRRQVKCQQQQQQQKQKQAGGGSSDRCLGRREDDSMTGSAAVLNSALGPCNGLRATHIEIGFPDTLGPYILTASEEVSSHDHIAAADYFRHNPGHVLQSHTPASTFEEQDLAPAETSPPEDQGCPDNRALVMADNDDSTVVEINPPSTALWNPNEAFYGEICSFLFQDSAETMAYTYFLRSVALIIPACDGTQNGYRQLASLALSSPVLMDTIVSISTLYMHLRGGAPMSVAVHRQSRALETLRNSLSSLTTTTSTTMTTTANSSDALALCEDTSSLKRDILATVLLQMTVEMANGGSEVRTHLRYAWHLFRELGYERAKPTSSIGTVLVQRMTFIDTLSSIFWQRRPFMPISLWFFTSRQDEHDEVCAPTFQETTGCPHWVISLLARISHLCADSVDGTISHTSLTAQAHELETDLNISARTYFPSSPPDKQQRPSRQRQHLEIVGRCFYWSALILLQRRVMHDPRTSSRVQSALTNLLQLMESLPIGCGPDSALSLSLYVAAHEAIDHDHRVRIRERSCLLTDEYPSKTREVMTAAFVDVWRDMDSAEDGGGDLLRRGQRRRGLGTAADLVKDRALFIC</sequence>
<keyword evidence="2" id="KW-0539">Nucleus</keyword>
<dbReference type="STRING" id="1447883.A0A2B7YQI6"/>
<feature type="compositionally biased region" description="Low complexity" evidence="3">
    <location>
        <begin position="27"/>
        <end position="39"/>
    </location>
</feature>
<feature type="region of interest" description="Disordered" evidence="3">
    <location>
        <begin position="1"/>
        <end position="54"/>
    </location>
</feature>